<protein>
    <submittedName>
        <fullName evidence="1">Uncharacterized protein</fullName>
    </submittedName>
</protein>
<dbReference type="EMBL" id="GGEC01082497">
    <property type="protein sequence ID" value="MBX62981.1"/>
    <property type="molecule type" value="Transcribed_RNA"/>
</dbReference>
<evidence type="ECO:0000313" key="1">
    <source>
        <dbReference type="EMBL" id="MBX62981.1"/>
    </source>
</evidence>
<accession>A0A2P2Q7L8</accession>
<name>A0A2P2Q7L8_RHIMU</name>
<proteinExistence type="predicted"/>
<sequence length="113" mass="13118">MTKLMKNRREMEMMARWGDGNDGQVHGFGAMEMRFLVKKQDYNSDEHLFLYDSKTHRTRHFGGCVTKPDIYGVCFYNDRLTTKAELSPMVCLTQMTIHSLLCGQLFEEKGGKK</sequence>
<organism evidence="1">
    <name type="scientific">Rhizophora mucronata</name>
    <name type="common">Asiatic mangrove</name>
    <dbReference type="NCBI Taxonomy" id="61149"/>
    <lineage>
        <taxon>Eukaryota</taxon>
        <taxon>Viridiplantae</taxon>
        <taxon>Streptophyta</taxon>
        <taxon>Embryophyta</taxon>
        <taxon>Tracheophyta</taxon>
        <taxon>Spermatophyta</taxon>
        <taxon>Magnoliopsida</taxon>
        <taxon>eudicotyledons</taxon>
        <taxon>Gunneridae</taxon>
        <taxon>Pentapetalae</taxon>
        <taxon>rosids</taxon>
        <taxon>fabids</taxon>
        <taxon>Malpighiales</taxon>
        <taxon>Rhizophoraceae</taxon>
        <taxon>Rhizophora</taxon>
    </lineage>
</organism>
<dbReference type="AlphaFoldDB" id="A0A2P2Q7L8"/>
<reference evidence="1" key="1">
    <citation type="submission" date="2018-02" db="EMBL/GenBank/DDBJ databases">
        <title>Rhizophora mucronata_Transcriptome.</title>
        <authorList>
            <person name="Meera S.P."/>
            <person name="Sreeshan A."/>
            <person name="Augustine A."/>
        </authorList>
    </citation>
    <scope>NUCLEOTIDE SEQUENCE</scope>
    <source>
        <tissue evidence="1">Leaf</tissue>
    </source>
</reference>